<dbReference type="STRING" id="1156395.DBT_2405"/>
<reference evidence="1 2" key="1">
    <citation type="submission" date="2016-06" db="EMBL/GenBank/DDBJ databases">
        <title>Respiratory ammonification of nitrate coupled to the oxidation of elemental sulfur in deep-sea autotrophic thermophilic bacteria.</title>
        <authorList>
            <person name="Slobodkina G.B."/>
            <person name="Mardanov A.V."/>
            <person name="Ravin N.V."/>
            <person name="Frolova A.A."/>
            <person name="Viryasiv M.B."/>
            <person name="Chernyh N.A."/>
            <person name="Bonch-Osmolovskaya E.A."/>
            <person name="Slobodkin A.I."/>
        </authorList>
    </citation>
    <scope>NUCLEOTIDE SEQUENCE [LARGE SCALE GENOMIC DNA]</scope>
    <source>
        <strain evidence="1 2">S69</strain>
    </source>
</reference>
<dbReference type="AlphaFoldDB" id="A0A1B9F2Q0"/>
<dbReference type="EMBL" id="MAGO01000017">
    <property type="protein sequence ID" value="OCC14200.1"/>
    <property type="molecule type" value="Genomic_DNA"/>
</dbReference>
<evidence type="ECO:0000313" key="2">
    <source>
        <dbReference type="Proteomes" id="UP000093080"/>
    </source>
</evidence>
<protein>
    <submittedName>
        <fullName evidence="1">Uncharacterized protein</fullName>
    </submittedName>
</protein>
<accession>A0A1B9F2Q0</accession>
<sequence>MPRLSAFFLILSLFLGLAAPSLAFKDMRLLQPYRALLEERGRLSSPGAYIFRISDEETVVVGVGQGFIEGTDKAWIDRAVRSASIMARSSLVQRIFGEEMQAVRTVTGKQGTMVHRQELQSVSSAVLRRAPVVGSWKADDGGAVFVAVGFVVRDGQVAMDAAGQRHEPVEIRLLEGEEPFVTLLRHNFTLALYGGAEGFVLPGECRVLLASGKALLSAGPARARRIARLRAVKELLARRDGITIVCVERLSEGEVVETDGAVVRTNHLSEFMEVHKEEVSGVINAMPVVAVWQDPEGEHLYVAMGKEFGCTKGE</sequence>
<name>A0A1B9F2Q0_9BACT</name>
<organism evidence="1 2">
    <name type="scientific">Dissulfuribacter thermophilus</name>
    <dbReference type="NCBI Taxonomy" id="1156395"/>
    <lineage>
        <taxon>Bacteria</taxon>
        <taxon>Pseudomonadati</taxon>
        <taxon>Thermodesulfobacteriota</taxon>
        <taxon>Dissulfuribacteria</taxon>
        <taxon>Dissulfuribacterales</taxon>
        <taxon>Dissulfuribacteraceae</taxon>
        <taxon>Dissulfuribacter</taxon>
    </lineage>
</organism>
<evidence type="ECO:0000313" key="1">
    <source>
        <dbReference type="EMBL" id="OCC14200.1"/>
    </source>
</evidence>
<proteinExistence type="predicted"/>
<dbReference type="Proteomes" id="UP000093080">
    <property type="component" value="Unassembled WGS sequence"/>
</dbReference>
<comment type="caution">
    <text evidence="1">The sequence shown here is derived from an EMBL/GenBank/DDBJ whole genome shotgun (WGS) entry which is preliminary data.</text>
</comment>
<keyword evidence="2" id="KW-1185">Reference proteome</keyword>
<gene>
    <name evidence="1" type="ORF">DBT_2405</name>
</gene>